<dbReference type="RefSeq" id="WP_261892731.1">
    <property type="nucleotide sequence ID" value="NZ_AP024895.1"/>
</dbReference>
<sequence length="160" mass="17065">MAIKTQGTQLYAIDPADGSLLAVSCVTSIDGIDSTIEQIETTCLEADARDYESGLATPGTASFGINVDPSDGSHVRLHQLKTAGTKLEWALGWGDGKDIKPLIVLDSDGKHQWDLPETRSWIPFVGFMNSYPFSFALNAVVQSTVGIQISGDPVLVPKSA</sequence>
<organism evidence="1 2">
    <name type="scientific">Vibrio porteresiae DSM 19223</name>
    <dbReference type="NCBI Taxonomy" id="1123496"/>
    <lineage>
        <taxon>Bacteria</taxon>
        <taxon>Pseudomonadati</taxon>
        <taxon>Pseudomonadota</taxon>
        <taxon>Gammaproteobacteria</taxon>
        <taxon>Vibrionales</taxon>
        <taxon>Vibrionaceae</taxon>
        <taxon>Vibrio</taxon>
    </lineage>
</organism>
<keyword evidence="2" id="KW-1185">Reference proteome</keyword>
<evidence type="ECO:0000313" key="2">
    <source>
        <dbReference type="Proteomes" id="UP001304071"/>
    </source>
</evidence>
<protein>
    <submittedName>
        <fullName evidence="1">Phage tail tube protein</fullName>
    </submittedName>
</protein>
<dbReference type="EMBL" id="CP138203">
    <property type="protein sequence ID" value="WPC72921.1"/>
    <property type="molecule type" value="Genomic_DNA"/>
</dbReference>
<proteinExistence type="predicted"/>
<name>A0ABZ0QA99_9VIBR</name>
<dbReference type="InterPro" id="IPR032495">
    <property type="entry name" value="Phage_TTP_11"/>
</dbReference>
<reference evidence="1 2" key="1">
    <citation type="submission" date="2023-11" db="EMBL/GenBank/DDBJ databases">
        <title>Plant-associative lifestyle of Vibrio porteresiae and its evolutionary dynamics.</title>
        <authorList>
            <person name="Rameshkumar N."/>
            <person name="Kirti K."/>
        </authorList>
    </citation>
    <scope>NUCLEOTIDE SEQUENCE [LARGE SCALE GENOMIC DNA]</scope>
    <source>
        <strain evidence="1 2">MSSRF30</strain>
    </source>
</reference>
<dbReference type="Pfam" id="PF16460">
    <property type="entry name" value="Phage_TTP_11"/>
    <property type="match status" value="1"/>
</dbReference>
<accession>A0ABZ0QA99</accession>
<evidence type="ECO:0000313" key="1">
    <source>
        <dbReference type="EMBL" id="WPC72921.1"/>
    </source>
</evidence>
<dbReference type="Proteomes" id="UP001304071">
    <property type="component" value="Chromosome 1"/>
</dbReference>
<dbReference type="Gene3D" id="4.10.410.40">
    <property type="match status" value="1"/>
</dbReference>
<gene>
    <name evidence="1" type="ORF">R8Z52_12380</name>
</gene>